<dbReference type="PANTHER" id="PTHR37019">
    <property type="entry name" value="CHROMOSOME 1, WHOLE GENOME SHOTGUN SEQUENCE"/>
    <property type="match status" value="1"/>
</dbReference>
<evidence type="ECO:0000313" key="4">
    <source>
        <dbReference type="Proteomes" id="UP000320762"/>
    </source>
</evidence>
<sequence length="196" mass="21096">MAPASAVPDVYYYIFGLYEPVLAFLGFIGVLADPKAMHDSQATDPATATPLARATLVTIIQLGHTCALLGLLNLCILRALRAHLAAVPAIQERLATALLTPLLVGDVLHIVLTLWALGDARWDLADWSATTWATVVLGLTLLVPRAGWHAGVGRYVDTRDGAFQRMADVPSQLIARPLKTEVLSARKDTDVDHLSI</sequence>
<gene>
    <name evidence="3" type="ORF">BD626DRAFT_564663</name>
</gene>
<organism evidence="3 4">
    <name type="scientific">Schizophyllum amplum</name>
    <dbReference type="NCBI Taxonomy" id="97359"/>
    <lineage>
        <taxon>Eukaryota</taxon>
        <taxon>Fungi</taxon>
        <taxon>Dikarya</taxon>
        <taxon>Basidiomycota</taxon>
        <taxon>Agaricomycotina</taxon>
        <taxon>Agaricomycetes</taxon>
        <taxon>Agaricomycetidae</taxon>
        <taxon>Agaricales</taxon>
        <taxon>Schizophyllaceae</taxon>
        <taxon>Schizophyllum</taxon>
    </lineage>
</organism>
<feature type="transmembrane region" description="Helical" evidence="1">
    <location>
        <begin position="124"/>
        <end position="144"/>
    </location>
</feature>
<evidence type="ECO:0000259" key="2">
    <source>
        <dbReference type="Pfam" id="PF24803"/>
    </source>
</evidence>
<dbReference type="Proteomes" id="UP000320762">
    <property type="component" value="Unassembled WGS sequence"/>
</dbReference>
<evidence type="ECO:0000313" key="3">
    <source>
        <dbReference type="EMBL" id="TRM67757.1"/>
    </source>
</evidence>
<protein>
    <recommendedName>
        <fullName evidence="2">DUF7704 domain-containing protein</fullName>
    </recommendedName>
</protein>
<keyword evidence="1" id="KW-0812">Transmembrane</keyword>
<evidence type="ECO:0000256" key="1">
    <source>
        <dbReference type="SAM" id="Phobius"/>
    </source>
</evidence>
<dbReference type="STRING" id="97359.A0A550CSJ9"/>
<proteinExistence type="predicted"/>
<name>A0A550CSJ9_9AGAR</name>
<feature type="transmembrane region" description="Helical" evidence="1">
    <location>
        <begin position="12"/>
        <end position="32"/>
    </location>
</feature>
<reference evidence="3 4" key="1">
    <citation type="journal article" date="2019" name="New Phytol.">
        <title>Comparative genomics reveals unique wood-decay strategies and fruiting body development in the Schizophyllaceae.</title>
        <authorList>
            <person name="Almasi E."/>
            <person name="Sahu N."/>
            <person name="Krizsan K."/>
            <person name="Balint B."/>
            <person name="Kovacs G.M."/>
            <person name="Kiss B."/>
            <person name="Cseklye J."/>
            <person name="Drula E."/>
            <person name="Henrissat B."/>
            <person name="Nagy I."/>
            <person name="Chovatia M."/>
            <person name="Adam C."/>
            <person name="LaButti K."/>
            <person name="Lipzen A."/>
            <person name="Riley R."/>
            <person name="Grigoriev I.V."/>
            <person name="Nagy L.G."/>
        </authorList>
    </citation>
    <scope>NUCLEOTIDE SEQUENCE [LARGE SCALE GENOMIC DNA]</scope>
    <source>
        <strain evidence="3 4">NL-1724</strain>
    </source>
</reference>
<dbReference type="OrthoDB" id="2937326at2759"/>
<dbReference type="AlphaFoldDB" id="A0A550CSJ9"/>
<keyword evidence="1" id="KW-0472">Membrane</keyword>
<dbReference type="Pfam" id="PF24803">
    <property type="entry name" value="DUF7704"/>
    <property type="match status" value="1"/>
</dbReference>
<keyword evidence="4" id="KW-1185">Reference proteome</keyword>
<feature type="domain" description="DUF7704" evidence="2">
    <location>
        <begin position="4"/>
        <end position="152"/>
    </location>
</feature>
<accession>A0A550CSJ9</accession>
<dbReference type="EMBL" id="VDMD01000002">
    <property type="protein sequence ID" value="TRM67757.1"/>
    <property type="molecule type" value="Genomic_DNA"/>
</dbReference>
<dbReference type="InterPro" id="IPR056121">
    <property type="entry name" value="DUF7704"/>
</dbReference>
<feature type="transmembrane region" description="Helical" evidence="1">
    <location>
        <begin position="52"/>
        <end position="76"/>
    </location>
</feature>
<keyword evidence="1" id="KW-1133">Transmembrane helix</keyword>
<feature type="transmembrane region" description="Helical" evidence="1">
    <location>
        <begin position="97"/>
        <end position="118"/>
    </location>
</feature>
<dbReference type="PANTHER" id="PTHR37019:SF2">
    <property type="entry name" value="EXPERA DOMAIN-CONTAINING PROTEIN"/>
    <property type="match status" value="1"/>
</dbReference>
<comment type="caution">
    <text evidence="3">The sequence shown here is derived from an EMBL/GenBank/DDBJ whole genome shotgun (WGS) entry which is preliminary data.</text>
</comment>